<protein>
    <submittedName>
        <fullName evidence="1">Uncharacterized protein</fullName>
    </submittedName>
</protein>
<dbReference type="EMBL" id="CM055732">
    <property type="protein sequence ID" value="KAJ8011781.1"/>
    <property type="molecule type" value="Genomic_DNA"/>
</dbReference>
<comment type="caution">
    <text evidence="1">The sequence shown here is derived from an EMBL/GenBank/DDBJ whole genome shotgun (WGS) entry which is preliminary data.</text>
</comment>
<accession>A0ACC2H7S5</accession>
<sequence length="475" mass="52874">MSLSDEMNFQMQIASVLDSLAKVAAVEITKLFESRLLASGTTVLIQRQNELNETLLTADTVKKYVNKSIRSIGIQVHEETTTFPELPDPKLYSSLDVGSNSLNDVGDSPGPGSPTNTEPVEVISTAPVDSSHLICSPAKLKPQPVKTEPRDGKSKKRLSKVCQMVPKPEEQDSTPQKECIDTPVQVEPHQASVSTAKGTAYSSSSTDAALAHIQAGSKEQSVEVWDHFSVIMKNKRVAFKLGKKKVALKLGKNKKRKVDLKQTPKEQKLTRACSVQLVNLLSGPKGKNSGGKAASPGSCTNNKRYPLPKDLKIHQGLHTGRRLCCFTHCGNGIWRLQGVLSPSRAHGCKICGKRFKRRKILRRHERFHTGEKPYSCSKCSKMFALRKSLRRHERFHTGDKPHSCTQCGKCFRLRDNLKAHLRFHTGERPFTCPLCLKSFRIFRNLEQHSHCTRTSHTKPQNRGLTSDDKGRVQDG</sequence>
<dbReference type="Proteomes" id="UP001157502">
    <property type="component" value="Chromosome 5"/>
</dbReference>
<evidence type="ECO:0000313" key="1">
    <source>
        <dbReference type="EMBL" id="KAJ8011781.1"/>
    </source>
</evidence>
<proteinExistence type="predicted"/>
<organism evidence="1 2">
    <name type="scientific">Dallia pectoralis</name>
    <name type="common">Alaska blackfish</name>
    <dbReference type="NCBI Taxonomy" id="75939"/>
    <lineage>
        <taxon>Eukaryota</taxon>
        <taxon>Metazoa</taxon>
        <taxon>Chordata</taxon>
        <taxon>Craniata</taxon>
        <taxon>Vertebrata</taxon>
        <taxon>Euteleostomi</taxon>
        <taxon>Actinopterygii</taxon>
        <taxon>Neopterygii</taxon>
        <taxon>Teleostei</taxon>
        <taxon>Protacanthopterygii</taxon>
        <taxon>Esociformes</taxon>
        <taxon>Umbridae</taxon>
        <taxon>Dallia</taxon>
    </lineage>
</organism>
<reference evidence="1" key="1">
    <citation type="submission" date="2021-05" db="EMBL/GenBank/DDBJ databases">
        <authorList>
            <person name="Pan Q."/>
            <person name="Jouanno E."/>
            <person name="Zahm M."/>
            <person name="Klopp C."/>
            <person name="Cabau C."/>
            <person name="Louis A."/>
            <person name="Berthelot C."/>
            <person name="Parey E."/>
            <person name="Roest Crollius H."/>
            <person name="Montfort J."/>
            <person name="Robinson-Rechavi M."/>
            <person name="Bouchez O."/>
            <person name="Lampietro C."/>
            <person name="Lopez Roques C."/>
            <person name="Donnadieu C."/>
            <person name="Postlethwait J."/>
            <person name="Bobe J."/>
            <person name="Dillon D."/>
            <person name="Chandos A."/>
            <person name="von Hippel F."/>
            <person name="Guiguen Y."/>
        </authorList>
    </citation>
    <scope>NUCLEOTIDE SEQUENCE</scope>
    <source>
        <strain evidence="1">YG-Jan2019</strain>
    </source>
</reference>
<gene>
    <name evidence="1" type="ORF">DPEC_G00061820</name>
</gene>
<keyword evidence="2" id="KW-1185">Reference proteome</keyword>
<name>A0ACC2H7S5_DALPE</name>
<evidence type="ECO:0000313" key="2">
    <source>
        <dbReference type="Proteomes" id="UP001157502"/>
    </source>
</evidence>